<reference evidence="5 6" key="1">
    <citation type="submission" date="2017-09" db="EMBL/GenBank/DDBJ databases">
        <title>Genomics of the genus Arcobacter.</title>
        <authorList>
            <person name="Perez-Cataluna A."/>
            <person name="Figueras M.J."/>
            <person name="Salas-Masso N."/>
        </authorList>
    </citation>
    <scope>NUCLEOTIDE SEQUENCE [LARGE SCALE GENOMIC DNA]</scope>
    <source>
        <strain evidence="5 6">CECT 7386</strain>
    </source>
</reference>
<dbReference type="AlphaFoldDB" id="A0AAX2AH88"/>
<feature type="domain" description="Peptidase S24/S26A/S26B/S26C" evidence="4">
    <location>
        <begin position="95"/>
        <end position="208"/>
    </location>
</feature>
<evidence type="ECO:0000256" key="1">
    <source>
        <dbReference type="ARBA" id="ARBA00023015"/>
    </source>
</evidence>
<name>A0AAX2AH88_9BACT</name>
<dbReference type="GO" id="GO:0003677">
    <property type="term" value="F:DNA binding"/>
    <property type="evidence" value="ECO:0007669"/>
    <property type="project" value="UniProtKB-KW"/>
</dbReference>
<dbReference type="PANTHER" id="PTHR40661:SF1">
    <property type="entry name" value="HTH CRO_C1-TYPE DOMAIN-CONTAINING PROTEIN"/>
    <property type="match status" value="1"/>
</dbReference>
<evidence type="ECO:0000259" key="4">
    <source>
        <dbReference type="Pfam" id="PF00717"/>
    </source>
</evidence>
<dbReference type="Pfam" id="PF00717">
    <property type="entry name" value="Peptidase_S24"/>
    <property type="match status" value="1"/>
</dbReference>
<dbReference type="SUPFAM" id="SSF51306">
    <property type="entry name" value="LexA/Signal peptidase"/>
    <property type="match status" value="1"/>
</dbReference>
<accession>A0AAX2AH88</accession>
<dbReference type="Proteomes" id="UP000290092">
    <property type="component" value="Unassembled WGS sequence"/>
</dbReference>
<gene>
    <name evidence="5" type="ORF">CP985_05545</name>
</gene>
<dbReference type="InterPro" id="IPR010982">
    <property type="entry name" value="Lambda_DNA-bd_dom_sf"/>
</dbReference>
<dbReference type="InterPro" id="IPR039418">
    <property type="entry name" value="LexA-like"/>
</dbReference>
<dbReference type="InterPro" id="IPR036286">
    <property type="entry name" value="LexA/Signal_pep-like_sf"/>
</dbReference>
<keyword evidence="6" id="KW-1185">Reference proteome</keyword>
<protein>
    <submittedName>
        <fullName evidence="5">LexA family transcriptional repressor</fullName>
    </submittedName>
</protein>
<keyword evidence="2" id="KW-0238">DNA-binding</keyword>
<keyword evidence="3" id="KW-0804">Transcription</keyword>
<evidence type="ECO:0000313" key="6">
    <source>
        <dbReference type="Proteomes" id="UP000290092"/>
    </source>
</evidence>
<organism evidence="5 6">
    <name type="scientific">Malaciobacter mytili LMG 24559</name>
    <dbReference type="NCBI Taxonomy" id="1032238"/>
    <lineage>
        <taxon>Bacteria</taxon>
        <taxon>Pseudomonadati</taxon>
        <taxon>Campylobacterota</taxon>
        <taxon>Epsilonproteobacteria</taxon>
        <taxon>Campylobacterales</taxon>
        <taxon>Arcobacteraceae</taxon>
        <taxon>Malaciobacter</taxon>
    </lineage>
</organism>
<dbReference type="EMBL" id="NXID01000016">
    <property type="protein sequence ID" value="RXK16094.1"/>
    <property type="molecule type" value="Genomic_DNA"/>
</dbReference>
<sequence>MQSFNDIIERLKDILSNEIKNKKMYDKDVAQALGIEASNFRKLKHRNSVPYFEIMTFLAKRNISINWFFFLQLPESLIEPTSNYIILKYQRTVTASAGGGAINYEVNPSPLIIDKQLLDYINSNYKYTEVLQALGESMEPDIKDGSLLFIDKSQRDINSKGVYLINTNDGLYIKRIEIKDNKVVLMSTNKSYEDITLNIDDVSIIGKVSGVLIKI</sequence>
<evidence type="ECO:0000256" key="2">
    <source>
        <dbReference type="ARBA" id="ARBA00023125"/>
    </source>
</evidence>
<dbReference type="Gene3D" id="1.10.260.40">
    <property type="entry name" value="lambda repressor-like DNA-binding domains"/>
    <property type="match status" value="1"/>
</dbReference>
<dbReference type="Gene3D" id="2.10.109.10">
    <property type="entry name" value="Umud Fragment, subunit A"/>
    <property type="match status" value="1"/>
</dbReference>
<proteinExistence type="predicted"/>
<comment type="caution">
    <text evidence="5">The sequence shown here is derived from an EMBL/GenBank/DDBJ whole genome shotgun (WGS) entry which is preliminary data.</text>
</comment>
<dbReference type="CDD" id="cd06529">
    <property type="entry name" value="S24_LexA-like"/>
    <property type="match status" value="1"/>
</dbReference>
<dbReference type="PANTHER" id="PTHR40661">
    <property type="match status" value="1"/>
</dbReference>
<evidence type="ECO:0000313" key="5">
    <source>
        <dbReference type="EMBL" id="RXK16094.1"/>
    </source>
</evidence>
<dbReference type="InterPro" id="IPR015927">
    <property type="entry name" value="Peptidase_S24_S26A/B/C"/>
</dbReference>
<keyword evidence="1" id="KW-0805">Transcription regulation</keyword>
<evidence type="ECO:0000256" key="3">
    <source>
        <dbReference type="ARBA" id="ARBA00023163"/>
    </source>
</evidence>